<reference evidence="8 10" key="3">
    <citation type="submission" date="2019-07" db="EMBL/GenBank/DDBJ databases">
        <authorList>
            <person name="Jastrzebski P J."/>
            <person name="Paukszto L."/>
            <person name="Jastrzebski P J."/>
        </authorList>
    </citation>
    <scope>NUCLEOTIDE SEQUENCE [LARGE SCALE GENOMIC DNA]</scope>
    <source>
        <strain evidence="8 10">WMS-il1</strain>
    </source>
</reference>
<evidence type="ECO:0000313" key="10">
    <source>
        <dbReference type="Proteomes" id="UP000321570"/>
    </source>
</evidence>
<dbReference type="STRING" id="6216.A0A0R3SKB9"/>
<dbReference type="Proteomes" id="UP000274504">
    <property type="component" value="Unassembled WGS sequence"/>
</dbReference>
<evidence type="ECO:0000313" key="7">
    <source>
        <dbReference type="EMBL" id="VDL57700.1"/>
    </source>
</evidence>
<feature type="domain" description="AP complex mu/sigma subunit" evidence="6">
    <location>
        <begin position="1"/>
        <end position="144"/>
    </location>
</feature>
<dbReference type="EMBL" id="CABIJS010000697">
    <property type="protein sequence ID" value="VUZ55653.1"/>
    <property type="molecule type" value="Genomic_DNA"/>
</dbReference>
<organism evidence="11">
    <name type="scientific">Hymenolepis diminuta</name>
    <name type="common">Rat tapeworm</name>
    <dbReference type="NCBI Taxonomy" id="6216"/>
    <lineage>
        <taxon>Eukaryota</taxon>
        <taxon>Metazoa</taxon>
        <taxon>Spiralia</taxon>
        <taxon>Lophotrochozoa</taxon>
        <taxon>Platyhelminthes</taxon>
        <taxon>Cestoda</taxon>
        <taxon>Eucestoda</taxon>
        <taxon>Cyclophyllidea</taxon>
        <taxon>Hymenolepididae</taxon>
        <taxon>Hymenolepis</taxon>
    </lineage>
</organism>
<evidence type="ECO:0000256" key="4">
    <source>
        <dbReference type="ARBA" id="ARBA00022927"/>
    </source>
</evidence>
<reference evidence="11" key="1">
    <citation type="submission" date="2017-02" db="UniProtKB">
        <authorList>
            <consortium name="WormBaseParasite"/>
        </authorList>
    </citation>
    <scope>IDENTIFICATION</scope>
</reference>
<keyword evidence="5" id="KW-0472">Membrane</keyword>
<gene>
    <name evidence="7" type="ORF">HDID_LOCUS5382</name>
    <name evidence="8" type="ORF">WMSIL1_LOCUS13534</name>
</gene>
<dbReference type="GO" id="GO:0012505">
    <property type="term" value="C:endomembrane system"/>
    <property type="evidence" value="ECO:0007669"/>
    <property type="project" value="UniProtKB-SubCell"/>
</dbReference>
<evidence type="ECO:0000256" key="3">
    <source>
        <dbReference type="ARBA" id="ARBA00022448"/>
    </source>
</evidence>
<evidence type="ECO:0000259" key="6">
    <source>
        <dbReference type="Pfam" id="PF01217"/>
    </source>
</evidence>
<evidence type="ECO:0000256" key="2">
    <source>
        <dbReference type="ARBA" id="ARBA00006972"/>
    </source>
</evidence>
<proteinExistence type="inferred from homology"/>
<dbReference type="Pfam" id="PF01217">
    <property type="entry name" value="Clat_adaptor_s"/>
    <property type="match status" value="1"/>
</dbReference>
<sequence length="236" mass="26722">MIRAIIICNTSGKPRLIKFYDDTTESEQQAFLHETYELLHKRSNRSCNFLEAQIKESEYRVIFRRYSTIYIIFCVDFAESELGVLDLIQVFVDLLDRTFENVCELDIIFNPDKVHYLLNELVCGGIVLETNHGEIIKRIQEQNQIGKSSSDISPYNGTKNSSNISTKLLSGVKASSNFIASVVPSTINSAREWASNLPVSAPSLRISNRSGFHDLKDDSTFHGTITDAKESEKIFL</sequence>
<evidence type="ECO:0000256" key="5">
    <source>
        <dbReference type="ARBA" id="ARBA00023136"/>
    </source>
</evidence>
<evidence type="ECO:0000313" key="11">
    <source>
        <dbReference type="WBParaSite" id="HDID_0000538401-mRNA-1"/>
    </source>
</evidence>
<reference evidence="7 9" key="2">
    <citation type="submission" date="2018-11" db="EMBL/GenBank/DDBJ databases">
        <authorList>
            <consortium name="Pathogen Informatics"/>
        </authorList>
    </citation>
    <scope>NUCLEOTIDE SEQUENCE [LARGE SCALE GENOMIC DNA]</scope>
</reference>
<evidence type="ECO:0000313" key="8">
    <source>
        <dbReference type="EMBL" id="VUZ55653.1"/>
    </source>
</evidence>
<dbReference type="OrthoDB" id="10261046at2759"/>
<comment type="similarity">
    <text evidence="2">Belongs to the adaptor complexes small subunit family.</text>
</comment>
<keyword evidence="4" id="KW-0653">Protein transport</keyword>
<dbReference type="Gene3D" id="3.30.450.60">
    <property type="match status" value="1"/>
</dbReference>
<keyword evidence="3" id="KW-0813">Transport</keyword>
<dbReference type="AlphaFoldDB" id="A0A0R3SKB9"/>
<keyword evidence="10" id="KW-1185">Reference proteome</keyword>
<dbReference type="SUPFAM" id="SSF64356">
    <property type="entry name" value="SNARE-like"/>
    <property type="match status" value="1"/>
</dbReference>
<comment type="subcellular location">
    <subcellularLocation>
        <location evidence="1">Endomembrane system</location>
    </subcellularLocation>
</comment>
<dbReference type="InterPro" id="IPR022775">
    <property type="entry name" value="AP_mu_sigma_su"/>
</dbReference>
<name>A0A0R3SKB9_HYMDI</name>
<dbReference type="EMBL" id="UYSG01002722">
    <property type="protein sequence ID" value="VDL57700.1"/>
    <property type="molecule type" value="Genomic_DNA"/>
</dbReference>
<evidence type="ECO:0000313" key="9">
    <source>
        <dbReference type="Proteomes" id="UP000274504"/>
    </source>
</evidence>
<dbReference type="WBParaSite" id="HDID_0000538401-mRNA-1">
    <property type="protein sequence ID" value="HDID_0000538401-mRNA-1"/>
    <property type="gene ID" value="HDID_0000538401"/>
</dbReference>
<dbReference type="PANTHER" id="PTHR11753">
    <property type="entry name" value="ADAPTOR COMPLEXES SMALL SUBUNIT FAMILY"/>
    <property type="match status" value="1"/>
</dbReference>
<dbReference type="GO" id="GO:0015031">
    <property type="term" value="P:protein transport"/>
    <property type="evidence" value="ECO:0007669"/>
    <property type="project" value="UniProtKB-KW"/>
</dbReference>
<dbReference type="InterPro" id="IPR016635">
    <property type="entry name" value="AP_complex_ssu"/>
</dbReference>
<accession>A0A0R3SKB9</accession>
<evidence type="ECO:0000256" key="1">
    <source>
        <dbReference type="ARBA" id="ARBA00004308"/>
    </source>
</evidence>
<dbReference type="Proteomes" id="UP000321570">
    <property type="component" value="Unassembled WGS sequence"/>
</dbReference>
<dbReference type="InterPro" id="IPR011012">
    <property type="entry name" value="Longin-like_dom_sf"/>
</dbReference>
<protein>
    <submittedName>
        <fullName evidence="11">Clat_adaptor_s domain-containing protein</fullName>
    </submittedName>
</protein>